<protein>
    <submittedName>
        <fullName evidence="1">ThiS family protein</fullName>
    </submittedName>
</protein>
<evidence type="ECO:0000313" key="2">
    <source>
        <dbReference type="Proteomes" id="UP000317243"/>
    </source>
</evidence>
<dbReference type="InterPro" id="IPR003749">
    <property type="entry name" value="ThiS/MoaD-like"/>
</dbReference>
<dbReference type="CDD" id="cd17040">
    <property type="entry name" value="Ubl_MoaD_like"/>
    <property type="match status" value="1"/>
</dbReference>
<gene>
    <name evidence="1" type="ORF">KOR42_33370</name>
</gene>
<dbReference type="InterPro" id="IPR016155">
    <property type="entry name" value="Mopterin_synth/thiamin_S_b"/>
</dbReference>
<proteinExistence type="predicted"/>
<dbReference type="InterPro" id="IPR012675">
    <property type="entry name" value="Beta-grasp_dom_sf"/>
</dbReference>
<dbReference type="RefSeq" id="WP_146510800.1">
    <property type="nucleotide sequence ID" value="NZ_SIHI01000010.1"/>
</dbReference>
<organism evidence="1 2">
    <name type="scientific">Thalassoglobus neptunius</name>
    <dbReference type="NCBI Taxonomy" id="1938619"/>
    <lineage>
        <taxon>Bacteria</taxon>
        <taxon>Pseudomonadati</taxon>
        <taxon>Planctomycetota</taxon>
        <taxon>Planctomycetia</taxon>
        <taxon>Planctomycetales</taxon>
        <taxon>Planctomycetaceae</taxon>
        <taxon>Thalassoglobus</taxon>
    </lineage>
</organism>
<dbReference type="InterPro" id="IPR052045">
    <property type="entry name" value="Sulfur_Carrier/Prot_Modifier"/>
</dbReference>
<comment type="caution">
    <text evidence="1">The sequence shown here is derived from an EMBL/GenBank/DDBJ whole genome shotgun (WGS) entry which is preliminary data.</text>
</comment>
<name>A0A5C5WPD1_9PLAN</name>
<sequence length="93" mass="10455">MSIRVQFEAQLRECSGVRETTVEADSISLRDLFVALGQQFGQDFCRRILDDQQQPRRSLLVFVNDASVTASDFETRQLNSDDVVTLYPPISGG</sequence>
<evidence type="ECO:0000313" key="1">
    <source>
        <dbReference type="EMBL" id="TWT51863.1"/>
    </source>
</evidence>
<dbReference type="OrthoDB" id="279414at2"/>
<dbReference type="Pfam" id="PF02597">
    <property type="entry name" value="ThiS"/>
    <property type="match status" value="1"/>
</dbReference>
<dbReference type="Proteomes" id="UP000317243">
    <property type="component" value="Unassembled WGS sequence"/>
</dbReference>
<dbReference type="SUPFAM" id="SSF54285">
    <property type="entry name" value="MoaD/ThiS"/>
    <property type="match status" value="1"/>
</dbReference>
<dbReference type="PANTHER" id="PTHR38031:SF1">
    <property type="entry name" value="SULFUR CARRIER PROTEIN CYSO"/>
    <property type="match status" value="1"/>
</dbReference>
<dbReference type="AlphaFoldDB" id="A0A5C5WPD1"/>
<keyword evidence="2" id="KW-1185">Reference proteome</keyword>
<reference evidence="1 2" key="1">
    <citation type="submission" date="2019-02" db="EMBL/GenBank/DDBJ databases">
        <title>Deep-cultivation of Planctomycetes and their phenomic and genomic characterization uncovers novel biology.</title>
        <authorList>
            <person name="Wiegand S."/>
            <person name="Jogler M."/>
            <person name="Boedeker C."/>
            <person name="Pinto D."/>
            <person name="Vollmers J."/>
            <person name="Rivas-Marin E."/>
            <person name="Kohn T."/>
            <person name="Peeters S.H."/>
            <person name="Heuer A."/>
            <person name="Rast P."/>
            <person name="Oberbeckmann S."/>
            <person name="Bunk B."/>
            <person name="Jeske O."/>
            <person name="Meyerdierks A."/>
            <person name="Storesund J.E."/>
            <person name="Kallscheuer N."/>
            <person name="Luecker S."/>
            <person name="Lage O.M."/>
            <person name="Pohl T."/>
            <person name="Merkel B.J."/>
            <person name="Hornburger P."/>
            <person name="Mueller R.-W."/>
            <person name="Bruemmer F."/>
            <person name="Labrenz M."/>
            <person name="Spormann A.M."/>
            <person name="Op Den Camp H."/>
            <person name="Overmann J."/>
            <person name="Amann R."/>
            <person name="Jetten M.S.M."/>
            <person name="Mascher T."/>
            <person name="Medema M.H."/>
            <person name="Devos D.P."/>
            <person name="Kaster A.-K."/>
            <person name="Ovreas L."/>
            <person name="Rohde M."/>
            <person name="Galperin M.Y."/>
            <person name="Jogler C."/>
        </authorList>
    </citation>
    <scope>NUCLEOTIDE SEQUENCE [LARGE SCALE GENOMIC DNA]</scope>
    <source>
        <strain evidence="1 2">KOR42</strain>
    </source>
</reference>
<dbReference type="EMBL" id="SIHI01000010">
    <property type="protein sequence ID" value="TWT51863.1"/>
    <property type="molecule type" value="Genomic_DNA"/>
</dbReference>
<dbReference type="PANTHER" id="PTHR38031">
    <property type="entry name" value="SULFUR CARRIER PROTEIN SLR0821-RELATED"/>
    <property type="match status" value="1"/>
</dbReference>
<dbReference type="Gene3D" id="3.10.20.30">
    <property type="match status" value="1"/>
</dbReference>
<accession>A0A5C5WPD1</accession>